<keyword evidence="2" id="KW-1185">Reference proteome</keyword>
<reference evidence="1 2" key="1">
    <citation type="submission" date="2019-12" db="EMBL/GenBank/DDBJ databases">
        <title>Auraticoccus cholistani sp. nov., an actinomycete isolated from soil of Cholistan desert.</title>
        <authorList>
            <person name="Cheema M.T."/>
        </authorList>
    </citation>
    <scope>NUCLEOTIDE SEQUENCE [LARGE SCALE GENOMIC DNA]</scope>
    <source>
        <strain evidence="1 2">F435</strain>
    </source>
</reference>
<dbReference type="Proteomes" id="UP000435304">
    <property type="component" value="Unassembled WGS sequence"/>
</dbReference>
<dbReference type="EMBL" id="WPCU01000005">
    <property type="protein sequence ID" value="MVA75593.1"/>
    <property type="molecule type" value="Genomic_DNA"/>
</dbReference>
<comment type="caution">
    <text evidence="1">The sequence shown here is derived from an EMBL/GenBank/DDBJ whole genome shotgun (WGS) entry which is preliminary data.</text>
</comment>
<proteinExistence type="predicted"/>
<name>A0A6A9US27_9ACTN</name>
<evidence type="ECO:0000313" key="1">
    <source>
        <dbReference type="EMBL" id="MVA75593.1"/>
    </source>
</evidence>
<gene>
    <name evidence="1" type="ORF">GC722_06075</name>
</gene>
<dbReference type="AlphaFoldDB" id="A0A6A9US27"/>
<organism evidence="1 2">
    <name type="scientific">Auraticoccus cholistanensis</name>
    <dbReference type="NCBI Taxonomy" id="2656650"/>
    <lineage>
        <taxon>Bacteria</taxon>
        <taxon>Bacillati</taxon>
        <taxon>Actinomycetota</taxon>
        <taxon>Actinomycetes</taxon>
        <taxon>Propionibacteriales</taxon>
        <taxon>Propionibacteriaceae</taxon>
        <taxon>Auraticoccus</taxon>
    </lineage>
</organism>
<protein>
    <submittedName>
        <fullName evidence="1">Uncharacterized protein</fullName>
    </submittedName>
</protein>
<sequence>MSESATPEPGAVPTSDLPEVDAALREVADLSSVPLEEHHRRLERAHEVLHAVLDRARGGS</sequence>
<dbReference type="RefSeq" id="WP_156609067.1">
    <property type="nucleotide sequence ID" value="NZ_WPCU01000005.1"/>
</dbReference>
<accession>A0A6A9US27</accession>
<evidence type="ECO:0000313" key="2">
    <source>
        <dbReference type="Proteomes" id="UP000435304"/>
    </source>
</evidence>